<proteinExistence type="predicted"/>
<dbReference type="EMBL" id="BTSY01000004">
    <property type="protein sequence ID" value="GMT26191.1"/>
    <property type="molecule type" value="Genomic_DNA"/>
</dbReference>
<comment type="caution">
    <text evidence="1">The sequence shown here is derived from an EMBL/GenBank/DDBJ whole genome shotgun (WGS) entry which is preliminary data.</text>
</comment>
<name>A0AAV5W234_9BILA</name>
<feature type="non-terminal residue" evidence="1">
    <location>
        <position position="1"/>
    </location>
</feature>
<feature type="non-terminal residue" evidence="1">
    <location>
        <position position="68"/>
    </location>
</feature>
<sequence>VPPQVVWTGRLAVFDVSWRAFGTGKRGDCTTECAGIPSTFDVEKLVFWNSSHLRFIIEVTICPNSIRA</sequence>
<gene>
    <name evidence="1" type="ORF">PFISCL1PPCAC_17488</name>
</gene>
<evidence type="ECO:0000313" key="1">
    <source>
        <dbReference type="EMBL" id="GMT26191.1"/>
    </source>
</evidence>
<accession>A0AAV5W234</accession>
<evidence type="ECO:0000313" key="2">
    <source>
        <dbReference type="Proteomes" id="UP001432322"/>
    </source>
</evidence>
<organism evidence="1 2">
    <name type="scientific">Pristionchus fissidentatus</name>
    <dbReference type="NCBI Taxonomy" id="1538716"/>
    <lineage>
        <taxon>Eukaryota</taxon>
        <taxon>Metazoa</taxon>
        <taxon>Ecdysozoa</taxon>
        <taxon>Nematoda</taxon>
        <taxon>Chromadorea</taxon>
        <taxon>Rhabditida</taxon>
        <taxon>Rhabditina</taxon>
        <taxon>Diplogasteromorpha</taxon>
        <taxon>Diplogasteroidea</taxon>
        <taxon>Neodiplogasteridae</taxon>
        <taxon>Pristionchus</taxon>
    </lineage>
</organism>
<protein>
    <submittedName>
        <fullName evidence="1">Uncharacterized protein</fullName>
    </submittedName>
</protein>
<keyword evidence="2" id="KW-1185">Reference proteome</keyword>
<dbReference type="AlphaFoldDB" id="A0AAV5W234"/>
<dbReference type="Proteomes" id="UP001432322">
    <property type="component" value="Unassembled WGS sequence"/>
</dbReference>
<reference evidence="1" key="1">
    <citation type="submission" date="2023-10" db="EMBL/GenBank/DDBJ databases">
        <title>Genome assembly of Pristionchus species.</title>
        <authorList>
            <person name="Yoshida K."/>
            <person name="Sommer R.J."/>
        </authorList>
    </citation>
    <scope>NUCLEOTIDE SEQUENCE</scope>
    <source>
        <strain evidence="1">RS5133</strain>
    </source>
</reference>